<organism evidence="1">
    <name type="scientific">Melanopsichium pennsylvanicum 4</name>
    <dbReference type="NCBI Taxonomy" id="1398559"/>
    <lineage>
        <taxon>Eukaryota</taxon>
        <taxon>Fungi</taxon>
        <taxon>Dikarya</taxon>
        <taxon>Basidiomycota</taxon>
        <taxon>Ustilaginomycotina</taxon>
        <taxon>Ustilaginomycetes</taxon>
        <taxon>Ustilaginales</taxon>
        <taxon>Ustilaginaceae</taxon>
        <taxon>Melanopsichium</taxon>
    </lineage>
</organism>
<protein>
    <submittedName>
        <fullName evidence="1">Uncharacterized protein</fullName>
    </submittedName>
</protein>
<sequence>MTDAKDLVNDKPKTKGKDRHARISALLCGAPLTRIGARRRSKLEAIDLASPVSSLNRRHGSHRLHARRAVVLGRMLESRWHWRWQPHQNAVFGSEYRQRSDLGMTMLK</sequence>
<evidence type="ECO:0000313" key="1">
    <source>
        <dbReference type="EMBL" id="CDI54686.1"/>
    </source>
</evidence>
<dbReference type="EMBL" id="HG529625">
    <property type="protein sequence ID" value="CDI54686.1"/>
    <property type="molecule type" value="Genomic_DNA"/>
</dbReference>
<reference evidence="1" key="1">
    <citation type="journal article" date="2014" name="Genome Biol. Evol.">
        <title>Gene Loss Rather Than Gene Gain Is Associated with a Host Jump from Monocots to Dicots in the Smut Fungus Melanopsichium pennsylvanicum.</title>
        <authorList>
            <person name="Sharma R."/>
            <person name="Mishra B."/>
            <person name="Runge F."/>
            <person name="Thines M."/>
        </authorList>
    </citation>
    <scope>NUCLEOTIDE SEQUENCE</scope>
    <source>
        <strain evidence="1">4</strain>
    </source>
</reference>
<proteinExistence type="predicted"/>
<accession>A0A077R6C4</accession>
<name>A0A077R6C4_9BASI</name>
<dbReference type="AlphaFoldDB" id="A0A077R6C4"/>